<evidence type="ECO:0000256" key="1">
    <source>
        <dbReference type="ARBA" id="ARBA00001936"/>
    </source>
</evidence>
<feature type="domain" description="3'-5' exonuclease" evidence="27">
    <location>
        <begin position="319"/>
        <end position="496"/>
    </location>
</feature>
<evidence type="ECO:0000256" key="20">
    <source>
        <dbReference type="ARBA" id="ARBA00041348"/>
    </source>
</evidence>
<dbReference type="CDD" id="cd05334">
    <property type="entry name" value="DHPR_SDR_c_like"/>
    <property type="match status" value="1"/>
</dbReference>
<dbReference type="SUPFAM" id="SSF53098">
    <property type="entry name" value="Ribonuclease H-like"/>
    <property type="match status" value="1"/>
</dbReference>
<gene>
    <name evidence="29" type="primary">LOC111132560</name>
</gene>
<evidence type="ECO:0000256" key="7">
    <source>
        <dbReference type="ARBA" id="ARBA00022722"/>
    </source>
</evidence>
<keyword evidence="9" id="KW-0378">Hydrolase</keyword>
<comment type="subunit">
    <text evidence="5">Homodimer.</text>
</comment>
<evidence type="ECO:0000313" key="29">
    <source>
        <dbReference type="RefSeq" id="XP_022336092.1"/>
    </source>
</evidence>
<dbReference type="GeneID" id="111132560"/>
<dbReference type="GO" id="GO:0006559">
    <property type="term" value="P:L-phenylalanine catabolic process"/>
    <property type="evidence" value="ECO:0007669"/>
    <property type="project" value="TreeGrafter"/>
</dbReference>
<comment type="similarity">
    <text evidence="4">Belongs to the short-chain dehydrogenases/reductases (SDR) family.</text>
</comment>
<dbReference type="FunFam" id="3.40.50.720:FF:000157">
    <property type="entry name" value="Quinoid dihydropteridine reductase"/>
    <property type="match status" value="1"/>
</dbReference>
<dbReference type="Pfam" id="PF01612">
    <property type="entry name" value="DNA_pol_A_exo1"/>
    <property type="match status" value="1"/>
</dbReference>
<dbReference type="GO" id="GO:0031966">
    <property type="term" value="C:mitochondrial membrane"/>
    <property type="evidence" value="ECO:0007669"/>
    <property type="project" value="UniProtKB-SubCell"/>
</dbReference>
<evidence type="ECO:0000256" key="14">
    <source>
        <dbReference type="ARBA" id="ARBA00023007"/>
    </source>
</evidence>
<evidence type="ECO:0000256" key="10">
    <source>
        <dbReference type="ARBA" id="ARBA00022839"/>
    </source>
</evidence>
<keyword evidence="7" id="KW-0540">Nuclease</keyword>
<evidence type="ECO:0000256" key="19">
    <source>
        <dbReference type="ARBA" id="ARBA00039520"/>
    </source>
</evidence>
<keyword evidence="15" id="KW-0496">Mitochondrion</keyword>
<dbReference type="InterPro" id="IPR036397">
    <property type="entry name" value="RNaseH_sf"/>
</dbReference>
<evidence type="ECO:0000256" key="11">
    <source>
        <dbReference type="ARBA" id="ARBA00022857"/>
    </source>
</evidence>
<evidence type="ECO:0000256" key="9">
    <source>
        <dbReference type="ARBA" id="ARBA00022801"/>
    </source>
</evidence>
<feature type="compositionally biased region" description="Low complexity" evidence="26">
    <location>
        <begin position="545"/>
        <end position="556"/>
    </location>
</feature>
<keyword evidence="8" id="KW-0479">Metal-binding</keyword>
<evidence type="ECO:0000256" key="13">
    <source>
        <dbReference type="ARBA" id="ARBA00023002"/>
    </source>
</evidence>
<dbReference type="PANTHER" id="PTHR15104:SF0">
    <property type="entry name" value="DIHYDROPTERIDINE REDUCTASE"/>
    <property type="match status" value="1"/>
</dbReference>
<keyword evidence="14" id="KW-0783">Tetrahydrobiopterin biosynthesis</keyword>
<dbReference type="CDD" id="cd06141">
    <property type="entry name" value="WRN_exo"/>
    <property type="match status" value="1"/>
</dbReference>
<protein>
    <recommendedName>
        <fullName evidence="19">Dihydropteridine reductase</fullName>
        <ecNumber evidence="18">1.5.1.34</ecNumber>
    </recommendedName>
    <alternativeName>
        <fullName evidence="25">Exonuclease 3'-5' domain-containing protein 2</fullName>
    </alternativeName>
    <alternativeName>
        <fullName evidence="21">HDHPR</fullName>
    </alternativeName>
    <alternativeName>
        <fullName evidence="20">Quinoid dihydropteridine reductase</fullName>
    </alternativeName>
</protein>
<dbReference type="PROSITE" id="PS00061">
    <property type="entry name" value="ADH_SHORT"/>
    <property type="match status" value="1"/>
</dbReference>
<evidence type="ECO:0000256" key="17">
    <source>
        <dbReference type="ARBA" id="ARBA00037099"/>
    </source>
</evidence>
<keyword evidence="28" id="KW-1185">Reference proteome</keyword>
<comment type="subcellular location">
    <subcellularLocation>
        <location evidence="3">Mitochondrion membrane</location>
    </subcellularLocation>
</comment>
<dbReference type="RefSeq" id="XP_022336092.1">
    <property type="nucleotide sequence ID" value="XM_022480384.1"/>
</dbReference>
<comment type="cofactor">
    <cofactor evidence="2">
        <name>Mg(2+)</name>
        <dbReference type="ChEBI" id="CHEBI:18420"/>
    </cofactor>
</comment>
<evidence type="ECO:0000256" key="21">
    <source>
        <dbReference type="ARBA" id="ARBA00042518"/>
    </source>
</evidence>
<organism evidence="28 29">
    <name type="scientific">Crassostrea virginica</name>
    <name type="common">Eastern oyster</name>
    <dbReference type="NCBI Taxonomy" id="6565"/>
    <lineage>
        <taxon>Eukaryota</taxon>
        <taxon>Metazoa</taxon>
        <taxon>Spiralia</taxon>
        <taxon>Lophotrochozoa</taxon>
        <taxon>Mollusca</taxon>
        <taxon>Bivalvia</taxon>
        <taxon>Autobranchia</taxon>
        <taxon>Pteriomorphia</taxon>
        <taxon>Ostreida</taxon>
        <taxon>Ostreoidea</taxon>
        <taxon>Ostreidae</taxon>
        <taxon>Crassostrea</taxon>
    </lineage>
</organism>
<dbReference type="InterPro" id="IPR002562">
    <property type="entry name" value="3'-5'_exonuclease_dom"/>
</dbReference>
<comment type="catalytic activity">
    <reaction evidence="23">
        <text>5,6,7,8-tetrahydropteridine + NAD(+) = 6,7-dihydropteridine + NADH + H(+)</text>
        <dbReference type="Rhea" id="RHEA:17869"/>
        <dbReference type="ChEBI" id="CHEBI:15378"/>
        <dbReference type="ChEBI" id="CHEBI:28889"/>
        <dbReference type="ChEBI" id="CHEBI:30156"/>
        <dbReference type="ChEBI" id="CHEBI:57540"/>
        <dbReference type="ChEBI" id="CHEBI:57945"/>
        <dbReference type="EC" id="1.5.1.34"/>
    </reaction>
    <physiologicalReaction direction="right-to-left" evidence="23">
        <dbReference type="Rhea" id="RHEA:17871"/>
    </physiologicalReaction>
</comment>
<evidence type="ECO:0000256" key="2">
    <source>
        <dbReference type="ARBA" id="ARBA00001946"/>
    </source>
</evidence>
<dbReference type="SUPFAM" id="SSF51735">
    <property type="entry name" value="NAD(P)-binding Rossmann-fold domains"/>
    <property type="match status" value="1"/>
</dbReference>
<keyword evidence="16" id="KW-0472">Membrane</keyword>
<dbReference type="Proteomes" id="UP000694844">
    <property type="component" value="Chromosome 5"/>
</dbReference>
<comment type="catalytic activity">
    <reaction evidence="22">
        <text>5,6,7,8-tetrahydropteridine + NADP(+) = 6,7-dihydropteridine + NADPH + H(+)</text>
        <dbReference type="Rhea" id="RHEA:17865"/>
        <dbReference type="ChEBI" id="CHEBI:15378"/>
        <dbReference type="ChEBI" id="CHEBI:28889"/>
        <dbReference type="ChEBI" id="CHEBI:30156"/>
        <dbReference type="ChEBI" id="CHEBI:57783"/>
        <dbReference type="ChEBI" id="CHEBI:58349"/>
        <dbReference type="EC" id="1.5.1.34"/>
    </reaction>
    <physiologicalReaction direction="right-to-left" evidence="22">
        <dbReference type="Rhea" id="RHEA:17867"/>
    </physiologicalReaction>
</comment>
<evidence type="ECO:0000256" key="16">
    <source>
        <dbReference type="ARBA" id="ARBA00023136"/>
    </source>
</evidence>
<comment type="cofactor">
    <cofactor evidence="1">
        <name>Mn(2+)</name>
        <dbReference type="ChEBI" id="CHEBI:29035"/>
    </cofactor>
</comment>
<feature type="region of interest" description="Disordered" evidence="26">
    <location>
        <begin position="535"/>
        <end position="581"/>
    </location>
</feature>
<evidence type="ECO:0000256" key="5">
    <source>
        <dbReference type="ARBA" id="ARBA00011738"/>
    </source>
</evidence>
<sequence length="850" mass="95742">MSSAGRIFIYGGKGALGSTCVSMFKAKNYWVGSIDLMPNEQADANIVVKPSESWLNQEEEVLKGVDNVMGGEKLDAVLCVAGGWAGGNAGSKDFIKNADMMWKQSVWTSSIAAALAAKYLKEGGVITLPGAAPCVGGTAGMMGYGMAKAAVHQLVKSLASKNSGLPKNSSALAILPVTLDTPMNRKFMSEADFSTWTSLEFVAELFLKWVTDNSARPENGSLVKLVTKEGNTELQVVPSFSSVFAFLRCFYKTVSSDSPLYSFGGICFGCFTSSVPKLANKSSGMMVLFFLQLRKYSGIYDIYRRVVSSQVKYREKKKIHLVETSESWENFCLKLKKQNVKVVGLDCEWIYKGKSIRPVALLQLATPQGDCGLVRLSKMPVIPESLYKIMQDRSILKVGVAVRDDGRKLQKDYGISVQGCVDLRYVFSRTRGIYHVQQMSLRSLSKEVLNVVLSKDVAIRCSNWEAETYNEEQIEYAAKDALVGVDIFTHLVLAKMEGRKVNISEKTLMENEFDERFWPTARSMCQGIVDLSYKPSGVDREDNSSKSSGSMRMSRSPEQFLKSEDNNDEDREESSSRSAKDSRAYVVRKRPLYYNCFLLAPDGQQLCVCDVKKAEWYIDKGLAEKVSDDPLTVMLNFEPGGRPESEEDYYLQQKENVCVVCGSEDMLIRKQVVPKEYRRFFPTSLKDHASHDVLLLCITCHQRSTQYDFSMRHQLAKESGYPIDMGSSVKVHADKDLQKVRSAARALQSPNMDQIPAERREELKQIILDFYGVTELTPEVLQEASDMDYRTINDDFFPHGKGVIRHVRKHEGIYNFERRWRQHFVDTVKPKYLPPKWSVDHKHARTHLYS</sequence>
<dbReference type="Gene3D" id="3.30.420.10">
    <property type="entry name" value="Ribonuclease H-like superfamily/Ribonuclease H"/>
    <property type="match status" value="1"/>
</dbReference>
<dbReference type="GO" id="GO:0003676">
    <property type="term" value="F:nucleic acid binding"/>
    <property type="evidence" value="ECO:0007669"/>
    <property type="project" value="InterPro"/>
</dbReference>
<dbReference type="GO" id="GO:0006729">
    <property type="term" value="P:tetrahydrobiopterin biosynthetic process"/>
    <property type="evidence" value="ECO:0007669"/>
    <property type="project" value="UniProtKB-KW"/>
</dbReference>
<evidence type="ECO:0000256" key="8">
    <source>
        <dbReference type="ARBA" id="ARBA00022723"/>
    </source>
</evidence>
<dbReference type="OrthoDB" id="1920326at2759"/>
<dbReference type="Gene3D" id="3.40.50.720">
    <property type="entry name" value="NAD(P)-binding Rossmann-like Domain"/>
    <property type="match status" value="1"/>
</dbReference>
<dbReference type="FunFam" id="3.30.420.10:FF:000041">
    <property type="entry name" value="Exonuclease 3'-5' domain containing 2"/>
    <property type="match status" value="1"/>
</dbReference>
<keyword evidence="13" id="KW-0560">Oxidoreductase</keyword>
<dbReference type="GO" id="GO:0004155">
    <property type="term" value="F:6,7-dihydropteridine reductase activity"/>
    <property type="evidence" value="ECO:0007669"/>
    <property type="project" value="UniProtKB-EC"/>
</dbReference>
<evidence type="ECO:0000256" key="4">
    <source>
        <dbReference type="ARBA" id="ARBA00006484"/>
    </source>
</evidence>
<dbReference type="InterPro" id="IPR036291">
    <property type="entry name" value="NAD(P)-bd_dom_sf"/>
</dbReference>
<comment type="function">
    <text evidence="17">Catalyzes the conversion of quinonoid dihydrobiopterin into tetrahydrobiopterin.</text>
</comment>
<evidence type="ECO:0000256" key="23">
    <source>
        <dbReference type="ARBA" id="ARBA00047536"/>
    </source>
</evidence>
<dbReference type="EC" id="1.5.1.34" evidence="18"/>
<evidence type="ECO:0000256" key="22">
    <source>
        <dbReference type="ARBA" id="ARBA00047429"/>
    </source>
</evidence>
<comment type="similarity">
    <text evidence="24">Belongs to the EXD2 family.</text>
</comment>
<keyword evidence="12" id="KW-1133">Transmembrane helix</keyword>
<evidence type="ECO:0000256" key="12">
    <source>
        <dbReference type="ARBA" id="ARBA00022989"/>
    </source>
</evidence>
<dbReference type="GO" id="GO:0070404">
    <property type="term" value="F:NADH binding"/>
    <property type="evidence" value="ECO:0007669"/>
    <property type="project" value="TreeGrafter"/>
</dbReference>
<dbReference type="AlphaFoldDB" id="A0A8B8E657"/>
<name>A0A8B8E657_CRAVI</name>
<dbReference type="GO" id="GO:0006310">
    <property type="term" value="P:DNA recombination"/>
    <property type="evidence" value="ECO:0007669"/>
    <property type="project" value="UniProtKB-ARBA"/>
</dbReference>
<evidence type="ECO:0000256" key="24">
    <source>
        <dbReference type="ARBA" id="ARBA00061005"/>
    </source>
</evidence>
<evidence type="ECO:0000259" key="27">
    <source>
        <dbReference type="SMART" id="SM00474"/>
    </source>
</evidence>
<dbReference type="KEGG" id="cvn:111132560"/>
<evidence type="ECO:0000256" key="18">
    <source>
        <dbReference type="ARBA" id="ARBA00039153"/>
    </source>
</evidence>
<keyword evidence="10" id="KW-0269">Exonuclease</keyword>
<dbReference type="GO" id="GO:0000175">
    <property type="term" value="F:3'-5'-RNA exonuclease activity"/>
    <property type="evidence" value="ECO:0007669"/>
    <property type="project" value="UniProtKB-ARBA"/>
</dbReference>
<dbReference type="InterPro" id="IPR012337">
    <property type="entry name" value="RNaseH-like_sf"/>
</dbReference>
<evidence type="ECO:0000313" key="28">
    <source>
        <dbReference type="Proteomes" id="UP000694844"/>
    </source>
</evidence>
<evidence type="ECO:0000256" key="6">
    <source>
        <dbReference type="ARBA" id="ARBA00022692"/>
    </source>
</evidence>
<dbReference type="GO" id="GO:0070402">
    <property type="term" value="F:NADPH binding"/>
    <property type="evidence" value="ECO:0007669"/>
    <property type="project" value="TreeGrafter"/>
</dbReference>
<keyword evidence="11" id="KW-0521">NADP</keyword>
<dbReference type="InterPro" id="IPR020904">
    <property type="entry name" value="Sc_DH/Rdtase_CS"/>
</dbReference>
<keyword evidence="6" id="KW-0812">Transmembrane</keyword>
<dbReference type="PANTHER" id="PTHR15104">
    <property type="entry name" value="DIHYDROPTERIDINE REDUCTASE"/>
    <property type="match status" value="1"/>
</dbReference>
<evidence type="ECO:0000256" key="25">
    <source>
        <dbReference type="ARBA" id="ARBA00069878"/>
    </source>
</evidence>
<reference evidence="29" key="1">
    <citation type="submission" date="2025-08" db="UniProtKB">
        <authorList>
            <consortium name="RefSeq"/>
        </authorList>
    </citation>
    <scope>IDENTIFICATION</scope>
    <source>
        <tissue evidence="29">Whole sample</tissue>
    </source>
</reference>
<evidence type="ECO:0000256" key="15">
    <source>
        <dbReference type="ARBA" id="ARBA00023128"/>
    </source>
</evidence>
<evidence type="ECO:0000256" key="26">
    <source>
        <dbReference type="SAM" id="MobiDB-lite"/>
    </source>
</evidence>
<dbReference type="GO" id="GO:0046872">
    <property type="term" value="F:metal ion binding"/>
    <property type="evidence" value="ECO:0007669"/>
    <property type="project" value="UniProtKB-KW"/>
</dbReference>
<evidence type="ECO:0000256" key="3">
    <source>
        <dbReference type="ARBA" id="ARBA00004325"/>
    </source>
</evidence>
<proteinExistence type="inferred from homology"/>
<accession>A0A8B8E657</accession>
<dbReference type="SMART" id="SM00474">
    <property type="entry name" value="35EXOc"/>
    <property type="match status" value="1"/>
</dbReference>